<comment type="caution">
    <text evidence="2">The sequence shown here is derived from an EMBL/GenBank/DDBJ whole genome shotgun (WGS) entry which is preliminary data.</text>
</comment>
<accession>X1VY95</accession>
<dbReference type="PANTHER" id="PTHR43185">
    <property type="entry name" value="FERROUS IRON TRANSPORT PROTEIN B"/>
    <property type="match status" value="1"/>
</dbReference>
<dbReference type="GO" id="GO:0005886">
    <property type="term" value="C:plasma membrane"/>
    <property type="evidence" value="ECO:0007669"/>
    <property type="project" value="TreeGrafter"/>
</dbReference>
<dbReference type="AlphaFoldDB" id="X1VY95"/>
<sequence>AGTVILAFSIIMWVLMTFPRFPENEYSHYEGTSRASVELSYSFAGRLGKFLEPALKPLGFDWRIGVALTAGFAAKEVVVSSLSTIYSISYDEENEKAELNLKNAVPW</sequence>
<feature type="non-terminal residue" evidence="2">
    <location>
        <position position="1"/>
    </location>
</feature>
<gene>
    <name evidence="2" type="ORF">S12H4_60953</name>
</gene>
<feature type="domain" description="Nucleoside transporter/FeoB GTPase Gate" evidence="1">
    <location>
        <begin position="1"/>
        <end position="91"/>
    </location>
</feature>
<dbReference type="PANTHER" id="PTHR43185:SF1">
    <property type="entry name" value="FE(2+) TRANSPORTER FEOB"/>
    <property type="match status" value="1"/>
</dbReference>
<organism evidence="2">
    <name type="scientific">marine sediment metagenome</name>
    <dbReference type="NCBI Taxonomy" id="412755"/>
    <lineage>
        <taxon>unclassified sequences</taxon>
        <taxon>metagenomes</taxon>
        <taxon>ecological metagenomes</taxon>
    </lineage>
</organism>
<reference evidence="2" key="1">
    <citation type="journal article" date="2014" name="Front. Microbiol.">
        <title>High frequency of phylogenetically diverse reductive dehalogenase-homologous genes in deep subseafloor sedimentary metagenomes.</title>
        <authorList>
            <person name="Kawai M."/>
            <person name="Futagami T."/>
            <person name="Toyoda A."/>
            <person name="Takaki Y."/>
            <person name="Nishi S."/>
            <person name="Hori S."/>
            <person name="Arai W."/>
            <person name="Tsubouchi T."/>
            <person name="Morono Y."/>
            <person name="Uchiyama I."/>
            <person name="Ito T."/>
            <person name="Fujiyama A."/>
            <person name="Inagaki F."/>
            <person name="Takami H."/>
        </authorList>
    </citation>
    <scope>NUCLEOTIDE SEQUENCE</scope>
    <source>
        <strain evidence="2">Expedition CK06-06</strain>
    </source>
</reference>
<evidence type="ECO:0000259" key="1">
    <source>
        <dbReference type="Pfam" id="PF07670"/>
    </source>
</evidence>
<dbReference type="InterPro" id="IPR011642">
    <property type="entry name" value="Gate_dom"/>
</dbReference>
<protein>
    <recommendedName>
        <fullName evidence="1">Nucleoside transporter/FeoB GTPase Gate domain-containing protein</fullName>
    </recommendedName>
</protein>
<dbReference type="EMBL" id="BARW01040284">
    <property type="protein sequence ID" value="GAJ17085.1"/>
    <property type="molecule type" value="Genomic_DNA"/>
</dbReference>
<dbReference type="GO" id="GO:0015093">
    <property type="term" value="F:ferrous iron transmembrane transporter activity"/>
    <property type="evidence" value="ECO:0007669"/>
    <property type="project" value="TreeGrafter"/>
</dbReference>
<evidence type="ECO:0000313" key="2">
    <source>
        <dbReference type="EMBL" id="GAJ17085.1"/>
    </source>
</evidence>
<dbReference type="Pfam" id="PF07670">
    <property type="entry name" value="Gate"/>
    <property type="match status" value="1"/>
</dbReference>
<dbReference type="InterPro" id="IPR050860">
    <property type="entry name" value="FeoB_GTPase"/>
</dbReference>
<name>X1VY95_9ZZZZ</name>
<proteinExistence type="predicted"/>